<comment type="caution">
    <text evidence="3">The sequence shown here is derived from an EMBL/GenBank/DDBJ whole genome shotgun (WGS) entry which is preliminary data.</text>
</comment>
<keyword evidence="2" id="KW-1133">Transmembrane helix</keyword>
<dbReference type="Pfam" id="PF20341">
    <property type="entry name" value="DUF6636"/>
    <property type="match status" value="1"/>
</dbReference>
<accession>A0ABW4F0Q0</accession>
<feature type="transmembrane region" description="Helical" evidence="2">
    <location>
        <begin position="61"/>
        <end position="83"/>
    </location>
</feature>
<evidence type="ECO:0000256" key="1">
    <source>
        <dbReference type="SAM" id="MobiDB-lite"/>
    </source>
</evidence>
<protein>
    <submittedName>
        <fullName evidence="3">DUF6636 domain-containing protein</fullName>
    </submittedName>
</protein>
<proteinExistence type="predicted"/>
<dbReference type="EMBL" id="JBHUCO010000028">
    <property type="protein sequence ID" value="MFD1520668.1"/>
    <property type="molecule type" value="Genomic_DNA"/>
</dbReference>
<gene>
    <name evidence="3" type="ORF">ACFSJD_24450</name>
</gene>
<evidence type="ECO:0000313" key="4">
    <source>
        <dbReference type="Proteomes" id="UP001597114"/>
    </source>
</evidence>
<keyword evidence="4" id="KW-1185">Reference proteome</keyword>
<dbReference type="Proteomes" id="UP001597114">
    <property type="component" value="Unassembled WGS sequence"/>
</dbReference>
<keyword evidence="2" id="KW-0812">Transmembrane</keyword>
<feature type="non-terminal residue" evidence="3">
    <location>
        <position position="1"/>
    </location>
</feature>
<sequence>SDGPAPARAQTAPISPSPVPRGAIPVPRTPDRSGPSTFVGAPVLLPERPARGPGGLTRRQWGIIAAVVVAALAGAGVALAAVFTVGGGDAAAPAAAGPDSTASAVPSAGSSDPDVTVIDGETDHRFGTGSAQFATPSRNIACRMSTGDVRCDVVQRTWEVPPPPADCTQSYGTGAILAGSGKGQLSCVGDTVADSSLSVLDYGQGVRFGDVVCVSKESGMRCENPRTGHGFNVARASYELF</sequence>
<feature type="compositionally biased region" description="Low complexity" evidence="1">
    <location>
        <begin position="90"/>
        <end position="105"/>
    </location>
</feature>
<name>A0ABW4F0Q0_9PSEU</name>
<evidence type="ECO:0000256" key="2">
    <source>
        <dbReference type="SAM" id="Phobius"/>
    </source>
</evidence>
<organism evidence="3 4">
    <name type="scientific">Pseudonocardia yunnanensis</name>
    <dbReference type="NCBI Taxonomy" id="58107"/>
    <lineage>
        <taxon>Bacteria</taxon>
        <taxon>Bacillati</taxon>
        <taxon>Actinomycetota</taxon>
        <taxon>Actinomycetes</taxon>
        <taxon>Pseudonocardiales</taxon>
        <taxon>Pseudonocardiaceae</taxon>
        <taxon>Pseudonocardia</taxon>
    </lineage>
</organism>
<reference evidence="4" key="1">
    <citation type="journal article" date="2019" name="Int. J. Syst. Evol. Microbiol.">
        <title>The Global Catalogue of Microorganisms (GCM) 10K type strain sequencing project: providing services to taxonomists for standard genome sequencing and annotation.</title>
        <authorList>
            <consortium name="The Broad Institute Genomics Platform"/>
            <consortium name="The Broad Institute Genome Sequencing Center for Infectious Disease"/>
            <person name="Wu L."/>
            <person name="Ma J."/>
        </authorList>
    </citation>
    <scope>NUCLEOTIDE SEQUENCE [LARGE SCALE GENOMIC DNA]</scope>
    <source>
        <strain evidence="4">CCM 7043</strain>
    </source>
</reference>
<dbReference type="InterPro" id="IPR046576">
    <property type="entry name" value="DUF6636"/>
</dbReference>
<evidence type="ECO:0000313" key="3">
    <source>
        <dbReference type="EMBL" id="MFD1520668.1"/>
    </source>
</evidence>
<feature type="region of interest" description="Disordered" evidence="1">
    <location>
        <begin position="90"/>
        <end position="115"/>
    </location>
</feature>
<dbReference type="RefSeq" id="WP_379659195.1">
    <property type="nucleotide sequence ID" value="NZ_JBHUCO010000028.1"/>
</dbReference>
<keyword evidence="2" id="KW-0472">Membrane</keyword>
<feature type="region of interest" description="Disordered" evidence="1">
    <location>
        <begin position="1"/>
        <end position="51"/>
    </location>
</feature>